<gene>
    <name evidence="2" type="ORF">LC087_00485</name>
</gene>
<dbReference type="Proteomes" id="UP001197974">
    <property type="component" value="Chromosome"/>
</dbReference>
<dbReference type="CDD" id="cd20223">
    <property type="entry name" value="PFM_epsilon-toxin-like"/>
    <property type="match status" value="1"/>
</dbReference>
<dbReference type="EMBL" id="CP129013">
    <property type="protein sequence ID" value="WLR42761.1"/>
    <property type="molecule type" value="Genomic_DNA"/>
</dbReference>
<sequence>MKKRKIVISCLILMALCSCNNQEQQSNQNNILSPKKLSSDYNLLKTDNNSTSTYVDLDNEIITAASLSLSQSSPWNKIGLELDVNGLDSSSLTVSNVLVTEIDEPTIGDGETIYIGNATLENSTNTSQTMNSQSFTKSITESLATSITNGIKTSTSISASFEPAEILKFSSSITTEISFSETSTNKESTSVSYTAPEQSITIPANTTAKVSVYLKTIKANGRLMLEADFSGKVTYDKKGTELKIKNIYEMFENSLNYGYSFPNSLSLDNEKETVHFEGTGEYQATYGTEYLVKVEFTNDNNSNLLKSTKFIEVPVE</sequence>
<evidence type="ECO:0000313" key="2">
    <source>
        <dbReference type="EMBL" id="WLR42761.1"/>
    </source>
</evidence>
<feature type="chain" id="PRO_5045859343" evidence="1">
    <location>
        <begin position="24"/>
        <end position="316"/>
    </location>
</feature>
<evidence type="ECO:0000313" key="3">
    <source>
        <dbReference type="Proteomes" id="UP001197974"/>
    </source>
</evidence>
<keyword evidence="1" id="KW-0732">Signal</keyword>
<protein>
    <submittedName>
        <fullName evidence="2">ETX/MTX2 family pore-forming toxin</fullName>
    </submittedName>
</protein>
<dbReference type="InterPro" id="IPR004991">
    <property type="entry name" value="Aerolysin-like"/>
</dbReference>
<proteinExistence type="predicted"/>
<dbReference type="SUPFAM" id="SSF56973">
    <property type="entry name" value="Aerolisin/ETX pore-forming domain"/>
    <property type="match status" value="1"/>
</dbReference>
<keyword evidence="3" id="KW-1185">Reference proteome</keyword>
<dbReference type="Pfam" id="PF03318">
    <property type="entry name" value="ETX_MTX2"/>
    <property type="match status" value="1"/>
</dbReference>
<dbReference type="PROSITE" id="PS51257">
    <property type="entry name" value="PROKAR_LIPOPROTEIN"/>
    <property type="match status" value="1"/>
</dbReference>
<name>A0ABY9JTP0_9BACI</name>
<dbReference type="Gene3D" id="2.170.15.10">
    <property type="entry name" value="Proaerolysin, chain A, domain 3"/>
    <property type="match status" value="1"/>
</dbReference>
<dbReference type="RefSeq" id="WP_226539411.1">
    <property type="nucleotide sequence ID" value="NZ_CP129013.1"/>
</dbReference>
<organism evidence="2 3">
    <name type="scientific">Bacillus carboniphilus</name>
    <dbReference type="NCBI Taxonomy" id="86663"/>
    <lineage>
        <taxon>Bacteria</taxon>
        <taxon>Bacillati</taxon>
        <taxon>Bacillota</taxon>
        <taxon>Bacilli</taxon>
        <taxon>Bacillales</taxon>
        <taxon>Bacillaceae</taxon>
        <taxon>Bacillus</taxon>
    </lineage>
</organism>
<evidence type="ECO:0000256" key="1">
    <source>
        <dbReference type="SAM" id="SignalP"/>
    </source>
</evidence>
<reference evidence="2 3" key="1">
    <citation type="submission" date="2023-06" db="EMBL/GenBank/DDBJ databases">
        <title>Five Gram-positive bacteria isolated from mangrove sediments in Shenzhen, Guangdong, China.</title>
        <authorList>
            <person name="Yu S."/>
            <person name="Zheng W."/>
            <person name="Huang Y."/>
        </authorList>
    </citation>
    <scope>NUCLEOTIDE SEQUENCE [LARGE SCALE GENOMIC DNA]</scope>
    <source>
        <strain evidence="2 3">SaN35-3</strain>
    </source>
</reference>
<accession>A0ABY9JTP0</accession>
<feature type="signal peptide" evidence="1">
    <location>
        <begin position="1"/>
        <end position="23"/>
    </location>
</feature>